<dbReference type="EMBL" id="KL648532">
    <property type="protein sequence ID" value="KEY69350.1"/>
    <property type="molecule type" value="Genomic_DNA"/>
</dbReference>
<dbReference type="HOGENOM" id="CLU_044999_1_1_1"/>
<keyword evidence="3" id="KW-1185">Reference proteome</keyword>
<gene>
    <name evidence="2" type="ORF">S7711_09742</name>
</gene>
<dbReference type="InterPro" id="IPR002347">
    <property type="entry name" value="SDR_fam"/>
</dbReference>
<evidence type="ECO:0000256" key="1">
    <source>
        <dbReference type="ARBA" id="ARBA00023002"/>
    </source>
</evidence>
<dbReference type="Gene3D" id="3.40.50.720">
    <property type="entry name" value="NAD(P)-binding Rossmann-like Domain"/>
    <property type="match status" value="1"/>
</dbReference>
<evidence type="ECO:0000313" key="2">
    <source>
        <dbReference type="EMBL" id="KEY69350.1"/>
    </source>
</evidence>
<dbReference type="InterPro" id="IPR036291">
    <property type="entry name" value="NAD(P)-bd_dom_sf"/>
</dbReference>
<keyword evidence="1" id="KW-0560">Oxidoreductase</keyword>
<organism evidence="2 3">
    <name type="scientific">Stachybotrys chartarum (strain CBS 109288 / IBT 7711)</name>
    <name type="common">Toxic black mold</name>
    <name type="synonym">Stilbospora chartarum</name>
    <dbReference type="NCBI Taxonomy" id="1280523"/>
    <lineage>
        <taxon>Eukaryota</taxon>
        <taxon>Fungi</taxon>
        <taxon>Dikarya</taxon>
        <taxon>Ascomycota</taxon>
        <taxon>Pezizomycotina</taxon>
        <taxon>Sordariomycetes</taxon>
        <taxon>Hypocreomycetidae</taxon>
        <taxon>Hypocreales</taxon>
        <taxon>Stachybotryaceae</taxon>
        <taxon>Stachybotrys</taxon>
    </lineage>
</organism>
<dbReference type="SUPFAM" id="SSF51735">
    <property type="entry name" value="NAD(P)-binding Rossmann-fold domains"/>
    <property type="match status" value="1"/>
</dbReference>
<reference evidence="2 3" key="1">
    <citation type="journal article" date="2014" name="BMC Genomics">
        <title>Comparative genome sequencing reveals chemotype-specific gene clusters in the toxigenic black mold Stachybotrys.</title>
        <authorList>
            <person name="Semeiks J."/>
            <person name="Borek D."/>
            <person name="Otwinowski Z."/>
            <person name="Grishin N.V."/>
        </authorList>
    </citation>
    <scope>NUCLEOTIDE SEQUENCE [LARGE SCALE GENOMIC DNA]</scope>
    <source>
        <strain evidence="3">CBS 109288 / IBT 7711</strain>
    </source>
</reference>
<name>A0A084AVM1_STACB</name>
<proteinExistence type="predicted"/>
<evidence type="ECO:0000313" key="3">
    <source>
        <dbReference type="Proteomes" id="UP000028045"/>
    </source>
</evidence>
<dbReference type="Pfam" id="PF00106">
    <property type="entry name" value="adh_short"/>
    <property type="match status" value="1"/>
</dbReference>
<dbReference type="GO" id="GO:0016491">
    <property type="term" value="F:oxidoreductase activity"/>
    <property type="evidence" value="ECO:0007669"/>
    <property type="project" value="UniProtKB-KW"/>
</dbReference>
<dbReference type="PANTHER" id="PTHR47534:SF3">
    <property type="entry name" value="ALCOHOL DEHYDROGENASE-LIKE C-TERMINAL DOMAIN-CONTAINING PROTEIN"/>
    <property type="match status" value="1"/>
</dbReference>
<dbReference type="AlphaFoldDB" id="A0A084AVM1"/>
<sequence length="284" mass="31568">MAIKALVIGGTSGIGYAMACRVAAAASTSTVIIGGRTKPQNLPYPNIEFRPLEATSMRNIKNFTDTLKASPDPKLDLLIMTQGIMSMAGRTETPEGIDRKMALHYYGKQLFIRELLPNLKEDGKVVIVYDSKFGNPKNVNWEDLDLKTHYSLGMAANQCMVMNDIMVQHFAAQQKLEGTARRHFVHAWPGGVNTNLFRDLPWYLKPTVNALGKLILVSPDKCAGHLLKGVDDIAVTGAKEGRYWSNIDNKGRLIKSKAVFEEEQMNRVANHTWKLIDAGLERNP</sequence>
<dbReference type="InterPro" id="IPR052228">
    <property type="entry name" value="Sec_Metab_Biosynth_Oxidored"/>
</dbReference>
<dbReference type="Proteomes" id="UP000028045">
    <property type="component" value="Unassembled WGS sequence"/>
</dbReference>
<dbReference type="PANTHER" id="PTHR47534">
    <property type="entry name" value="YALI0E05731P"/>
    <property type="match status" value="1"/>
</dbReference>
<dbReference type="OrthoDB" id="542013at2759"/>
<accession>A0A084AVM1</accession>
<protein>
    <submittedName>
        <fullName evidence="2">Uncharacterized protein</fullName>
    </submittedName>
</protein>